<name>A8ZZF8_DESOH</name>
<dbReference type="Pfam" id="PF13163">
    <property type="entry name" value="DUF3999"/>
    <property type="match status" value="1"/>
</dbReference>
<protein>
    <recommendedName>
        <fullName evidence="5">DUF3999 domain-containing protein</fullName>
    </recommendedName>
</protein>
<keyword evidence="1" id="KW-0472">Membrane</keyword>
<sequence length="459" mass="50395">MKKWLFMLILVLMLGCRPSPITTGLTENDFAYGMNVEVPKGSAIVALTLPEQVYTHVFRKDLGDLRVFNAAGEPVPHTTRHVKADAGPPAWHPLPFFPLPEVQDTDAATGYSVYVRTGPDGAVVRLDSRADKTDTTQPIREFLIDLSGEKERLAALRLEWPPENGNRIATLTVEAGNDLAHWSTIHSRAAVTDIRYAGHRLRNDEIPLSRYTGRYLRIRQTDTGPTIPVTGIYGRPPVSGPSNARPFLELNIVKPPVEPGVFEYDTEGSYPVDRVNLIFAQTNSMADAVLESRNAPGAAWTRRLTGLFYRIDADGIEVVSAPKSVPVTMDRYWRLTVKDSKSTMGVNAPRLTAGFRSHTLFFIARGSGPFTLAFGSAVARPPEINVAAMFDGIDRADGTGLERWVFPGPMVELGGPQKLVTPPEPLPLRRILLWCLLVGGVLVVAAMAWQLVRGLKAAD</sequence>
<gene>
    <name evidence="3" type="ordered locus">Dole_1507</name>
</gene>
<dbReference type="HOGENOM" id="CLU_033800_1_1_7"/>
<evidence type="ECO:0000313" key="3">
    <source>
        <dbReference type="EMBL" id="ABW67311.1"/>
    </source>
</evidence>
<evidence type="ECO:0000256" key="2">
    <source>
        <dbReference type="SAM" id="SignalP"/>
    </source>
</evidence>
<dbReference type="AlphaFoldDB" id="A8ZZF8"/>
<feature type="transmembrane region" description="Helical" evidence="1">
    <location>
        <begin position="431"/>
        <end position="452"/>
    </location>
</feature>
<evidence type="ECO:0000313" key="4">
    <source>
        <dbReference type="Proteomes" id="UP000008561"/>
    </source>
</evidence>
<dbReference type="KEGG" id="dol:Dole_1507"/>
<dbReference type="InterPro" id="IPR025060">
    <property type="entry name" value="DUF3999"/>
</dbReference>
<keyword evidence="1" id="KW-0812">Transmembrane</keyword>
<reference evidence="3 4" key="1">
    <citation type="submission" date="2007-10" db="EMBL/GenBank/DDBJ databases">
        <title>Complete sequence of Desulfococcus oleovorans Hxd3.</title>
        <authorList>
            <consortium name="US DOE Joint Genome Institute"/>
            <person name="Copeland A."/>
            <person name="Lucas S."/>
            <person name="Lapidus A."/>
            <person name="Barry K."/>
            <person name="Glavina del Rio T."/>
            <person name="Dalin E."/>
            <person name="Tice H."/>
            <person name="Pitluck S."/>
            <person name="Kiss H."/>
            <person name="Brettin T."/>
            <person name="Bruce D."/>
            <person name="Detter J.C."/>
            <person name="Han C."/>
            <person name="Schmutz J."/>
            <person name="Larimer F."/>
            <person name="Land M."/>
            <person name="Hauser L."/>
            <person name="Kyrpides N."/>
            <person name="Kim E."/>
            <person name="Wawrik B."/>
            <person name="Richardson P."/>
        </authorList>
    </citation>
    <scope>NUCLEOTIDE SEQUENCE [LARGE SCALE GENOMIC DNA]</scope>
    <source>
        <strain evidence="4">DSM 6200 / JCM 39069 / Hxd3</strain>
    </source>
</reference>
<evidence type="ECO:0000256" key="1">
    <source>
        <dbReference type="SAM" id="Phobius"/>
    </source>
</evidence>
<keyword evidence="1" id="KW-1133">Transmembrane helix</keyword>
<feature type="signal peptide" evidence="2">
    <location>
        <begin position="1"/>
        <end position="23"/>
    </location>
</feature>
<dbReference type="eggNOG" id="ENOG5031WM6">
    <property type="taxonomic scope" value="Bacteria"/>
</dbReference>
<dbReference type="OrthoDB" id="5405606at2"/>
<keyword evidence="4" id="KW-1185">Reference proteome</keyword>
<dbReference type="Proteomes" id="UP000008561">
    <property type="component" value="Chromosome"/>
</dbReference>
<dbReference type="RefSeq" id="WP_012174927.1">
    <property type="nucleotide sequence ID" value="NC_009943.1"/>
</dbReference>
<evidence type="ECO:0008006" key="5">
    <source>
        <dbReference type="Google" id="ProtNLM"/>
    </source>
</evidence>
<keyword evidence="2" id="KW-0732">Signal</keyword>
<dbReference type="Gene3D" id="2.60.120.260">
    <property type="entry name" value="Galactose-binding domain-like"/>
    <property type="match status" value="1"/>
</dbReference>
<accession>A8ZZF8</accession>
<dbReference type="PROSITE" id="PS51257">
    <property type="entry name" value="PROKAR_LIPOPROTEIN"/>
    <property type="match status" value="1"/>
</dbReference>
<dbReference type="EMBL" id="CP000859">
    <property type="protein sequence ID" value="ABW67311.1"/>
    <property type="molecule type" value="Genomic_DNA"/>
</dbReference>
<proteinExistence type="predicted"/>
<dbReference type="STRING" id="96561.Dole_1507"/>
<feature type="chain" id="PRO_5002734122" description="DUF3999 domain-containing protein" evidence="2">
    <location>
        <begin position="24"/>
        <end position="459"/>
    </location>
</feature>
<organism evidence="3 4">
    <name type="scientific">Desulfosudis oleivorans (strain DSM 6200 / JCM 39069 / Hxd3)</name>
    <name type="common">Desulfococcus oleovorans</name>
    <dbReference type="NCBI Taxonomy" id="96561"/>
    <lineage>
        <taxon>Bacteria</taxon>
        <taxon>Pseudomonadati</taxon>
        <taxon>Thermodesulfobacteriota</taxon>
        <taxon>Desulfobacteria</taxon>
        <taxon>Desulfobacterales</taxon>
        <taxon>Desulfosudaceae</taxon>
        <taxon>Desulfosudis</taxon>
    </lineage>
</organism>